<name>A0ACB5RHF1_9CLOT</name>
<keyword evidence="2" id="KW-1185">Reference proteome</keyword>
<proteinExistence type="predicted"/>
<organism evidence="1 2">
    <name type="scientific">Inconstantimicrobium mannanitabidum</name>
    <dbReference type="NCBI Taxonomy" id="1604901"/>
    <lineage>
        <taxon>Bacteria</taxon>
        <taxon>Bacillati</taxon>
        <taxon>Bacillota</taxon>
        <taxon>Clostridia</taxon>
        <taxon>Eubacteriales</taxon>
        <taxon>Clostridiaceae</taxon>
        <taxon>Inconstantimicrobium</taxon>
    </lineage>
</organism>
<accession>A0ACB5RHF1</accession>
<dbReference type="Proteomes" id="UP001058074">
    <property type="component" value="Unassembled WGS sequence"/>
</dbReference>
<evidence type="ECO:0000313" key="2">
    <source>
        <dbReference type="Proteomes" id="UP001058074"/>
    </source>
</evidence>
<evidence type="ECO:0000313" key="1">
    <source>
        <dbReference type="EMBL" id="GKX68531.1"/>
    </source>
</evidence>
<gene>
    <name evidence="1" type="ORF">rsdtw13_37890</name>
</gene>
<comment type="caution">
    <text evidence="1">The sequence shown here is derived from an EMBL/GenBank/DDBJ whole genome shotgun (WGS) entry which is preliminary data.</text>
</comment>
<sequence length="218" mass="24556">MVYEFTGYLFQEGQRAFISIPFNVWEECAQKGNIPAEITINDFTYECKLVPKGNGNYLIPISKVNLKSISQDDNNVNVSLEIINGLTRINNNSPYSLENPIRKIDTIKSIIQPRNGLCGHACVSMLTGISLDEVISLMGSQCCSMSKVIEALDYYGINHSKKMFYNLKPDSILPKCCIININNHYILYFDGIYYDPAVGTLEKVDMNEIVGYLEILAQ</sequence>
<reference evidence="1" key="1">
    <citation type="journal article" date="2025" name="Int. J. Syst. Evol. Microbiol.">
        <title>Inconstantimicrobium mannanitabidum sp. nov., a novel member of the family Clostridiaceae isolated from anoxic soil under the treatment of reductive soil disinfestation.</title>
        <authorList>
            <person name="Ueki A."/>
            <person name="Tonouchi A."/>
            <person name="Honma S."/>
            <person name="Kaku N."/>
            <person name="Ueki K."/>
        </authorList>
    </citation>
    <scope>NUCLEOTIDE SEQUENCE</scope>
    <source>
        <strain evidence="1">TW13</strain>
    </source>
</reference>
<dbReference type="EMBL" id="BROD01000001">
    <property type="protein sequence ID" value="GKX68531.1"/>
    <property type="molecule type" value="Genomic_DNA"/>
</dbReference>
<protein>
    <submittedName>
        <fullName evidence="1">Uncharacterized protein</fullName>
    </submittedName>
</protein>